<organism evidence="1 2">
    <name type="scientific">Popillia japonica</name>
    <name type="common">Japanese beetle</name>
    <dbReference type="NCBI Taxonomy" id="7064"/>
    <lineage>
        <taxon>Eukaryota</taxon>
        <taxon>Metazoa</taxon>
        <taxon>Ecdysozoa</taxon>
        <taxon>Arthropoda</taxon>
        <taxon>Hexapoda</taxon>
        <taxon>Insecta</taxon>
        <taxon>Pterygota</taxon>
        <taxon>Neoptera</taxon>
        <taxon>Endopterygota</taxon>
        <taxon>Coleoptera</taxon>
        <taxon>Polyphaga</taxon>
        <taxon>Scarabaeiformia</taxon>
        <taxon>Scarabaeidae</taxon>
        <taxon>Rutelinae</taxon>
        <taxon>Popillia</taxon>
    </lineage>
</organism>
<evidence type="ECO:0000313" key="1">
    <source>
        <dbReference type="EMBL" id="KAK9708385.1"/>
    </source>
</evidence>
<dbReference type="EMBL" id="JASPKY010000331">
    <property type="protein sequence ID" value="KAK9708385.1"/>
    <property type="molecule type" value="Genomic_DNA"/>
</dbReference>
<sequence>MNKKDLCTRVARWALLLEEFDYIIEHRPESRMKHCDALSRNPIALIVRNEFLEKVKVAQKEDEITLKAVIEKEYANLFMEEREELRKNEITLKAVIEKEYANLFMEEREELRKIAKQQMAIVQKKEDEITLKAVIEKEYANLFMEEREELRKIAKQQMAIVQKMAISNTIIKAYMKDVVDGYYLLETEEGDYKLPVGIIDIENGTIIRIEDKFLKFQMQKRIPKMKT</sequence>
<reference evidence="1 2" key="1">
    <citation type="journal article" date="2024" name="BMC Genomics">
        <title>De novo assembly and annotation of Popillia japonica's genome with initial clues to its potential as an invasive pest.</title>
        <authorList>
            <person name="Cucini C."/>
            <person name="Boschi S."/>
            <person name="Funari R."/>
            <person name="Cardaioli E."/>
            <person name="Iannotti N."/>
            <person name="Marturano G."/>
            <person name="Paoli F."/>
            <person name="Bruttini M."/>
            <person name="Carapelli A."/>
            <person name="Frati F."/>
            <person name="Nardi F."/>
        </authorList>
    </citation>
    <scope>NUCLEOTIDE SEQUENCE [LARGE SCALE GENOMIC DNA]</scope>
    <source>
        <strain evidence="1">DMR45628</strain>
    </source>
</reference>
<dbReference type="AlphaFoldDB" id="A0AAW1JV26"/>
<comment type="caution">
    <text evidence="1">The sequence shown here is derived from an EMBL/GenBank/DDBJ whole genome shotgun (WGS) entry which is preliminary data.</text>
</comment>
<dbReference type="Proteomes" id="UP001458880">
    <property type="component" value="Unassembled WGS sequence"/>
</dbReference>
<evidence type="ECO:0000313" key="2">
    <source>
        <dbReference type="Proteomes" id="UP001458880"/>
    </source>
</evidence>
<gene>
    <name evidence="1" type="ORF">QE152_g27246</name>
</gene>
<accession>A0AAW1JV26</accession>
<proteinExistence type="predicted"/>
<protein>
    <submittedName>
        <fullName evidence="1">Uncharacterized protein</fullName>
    </submittedName>
</protein>
<name>A0AAW1JV26_POPJA</name>
<keyword evidence="2" id="KW-1185">Reference proteome</keyword>